<dbReference type="AlphaFoldDB" id="A0A9J5XCY3"/>
<proteinExistence type="predicted"/>
<sequence>MREYRNLIQKRWTFLKNDTLEELAVELFKQASNGGHIDASYVIAIILVFYSGESEKVVDWYMKKT</sequence>
<protein>
    <recommendedName>
        <fullName evidence="1">At2g35280-like TPR domain-containing protein</fullName>
    </recommendedName>
</protein>
<reference evidence="2 3" key="1">
    <citation type="submission" date="2020-09" db="EMBL/GenBank/DDBJ databases">
        <title>De no assembly of potato wild relative species, Solanum commersonii.</title>
        <authorList>
            <person name="Cho K."/>
        </authorList>
    </citation>
    <scope>NUCLEOTIDE SEQUENCE [LARGE SCALE GENOMIC DNA]</scope>
    <source>
        <strain evidence="2">LZ3.2</strain>
        <tissue evidence="2">Leaf</tissue>
    </source>
</reference>
<dbReference type="InterPro" id="IPR057136">
    <property type="entry name" value="At2g35280_TPR_dom"/>
</dbReference>
<comment type="caution">
    <text evidence="2">The sequence shown here is derived from an EMBL/GenBank/DDBJ whole genome shotgun (WGS) entry which is preliminary data.</text>
</comment>
<evidence type="ECO:0000313" key="3">
    <source>
        <dbReference type="Proteomes" id="UP000824120"/>
    </source>
</evidence>
<gene>
    <name evidence="2" type="ORF">H5410_045927</name>
</gene>
<dbReference type="Proteomes" id="UP000824120">
    <property type="component" value="Chromosome 9"/>
</dbReference>
<keyword evidence="3" id="KW-1185">Reference proteome</keyword>
<organism evidence="2 3">
    <name type="scientific">Solanum commersonii</name>
    <name type="common">Commerson's wild potato</name>
    <name type="synonym">Commerson's nightshade</name>
    <dbReference type="NCBI Taxonomy" id="4109"/>
    <lineage>
        <taxon>Eukaryota</taxon>
        <taxon>Viridiplantae</taxon>
        <taxon>Streptophyta</taxon>
        <taxon>Embryophyta</taxon>
        <taxon>Tracheophyta</taxon>
        <taxon>Spermatophyta</taxon>
        <taxon>Magnoliopsida</taxon>
        <taxon>eudicotyledons</taxon>
        <taxon>Gunneridae</taxon>
        <taxon>Pentapetalae</taxon>
        <taxon>asterids</taxon>
        <taxon>lamiids</taxon>
        <taxon>Solanales</taxon>
        <taxon>Solanaceae</taxon>
        <taxon>Solanoideae</taxon>
        <taxon>Solaneae</taxon>
        <taxon>Solanum</taxon>
    </lineage>
</organism>
<dbReference type="Pfam" id="PF23310">
    <property type="entry name" value="TPR_27"/>
    <property type="match status" value="1"/>
</dbReference>
<evidence type="ECO:0000259" key="1">
    <source>
        <dbReference type="Pfam" id="PF23310"/>
    </source>
</evidence>
<feature type="domain" description="At2g35280-like TPR" evidence="1">
    <location>
        <begin position="20"/>
        <end position="56"/>
    </location>
</feature>
<name>A0A9J5XCY3_SOLCO</name>
<dbReference type="EMBL" id="JACXVP010000009">
    <property type="protein sequence ID" value="KAG5585493.1"/>
    <property type="molecule type" value="Genomic_DNA"/>
</dbReference>
<accession>A0A9J5XCY3</accession>
<dbReference type="OrthoDB" id="1865546at2759"/>
<evidence type="ECO:0000313" key="2">
    <source>
        <dbReference type="EMBL" id="KAG5585493.1"/>
    </source>
</evidence>